<feature type="modified residue" description="4-aspartylphosphate" evidence="2">
    <location>
        <position position="53"/>
    </location>
</feature>
<dbReference type="RefSeq" id="WP_179634294.1">
    <property type="nucleotide sequence ID" value="NZ_CAXYYM010000005.1"/>
</dbReference>
<dbReference type="EMBL" id="JACCFH010000001">
    <property type="protein sequence ID" value="NYG33538.1"/>
    <property type="molecule type" value="Genomic_DNA"/>
</dbReference>
<evidence type="ECO:0000259" key="3">
    <source>
        <dbReference type="PROSITE" id="PS50110"/>
    </source>
</evidence>
<evidence type="ECO:0000313" key="4">
    <source>
        <dbReference type="EMBL" id="NYG33538.1"/>
    </source>
</evidence>
<dbReference type="PANTHER" id="PTHR44591">
    <property type="entry name" value="STRESS RESPONSE REGULATOR PROTEIN 1"/>
    <property type="match status" value="1"/>
</dbReference>
<dbReference type="InterPro" id="IPR001789">
    <property type="entry name" value="Sig_transdc_resp-reg_receiver"/>
</dbReference>
<organism evidence="4 5">
    <name type="scientific">Sphaerotilus montanus</name>
    <dbReference type="NCBI Taxonomy" id="522889"/>
    <lineage>
        <taxon>Bacteria</taxon>
        <taxon>Pseudomonadati</taxon>
        <taxon>Pseudomonadota</taxon>
        <taxon>Betaproteobacteria</taxon>
        <taxon>Burkholderiales</taxon>
        <taxon>Sphaerotilaceae</taxon>
        <taxon>Sphaerotilus</taxon>
    </lineage>
</organism>
<sequence length="124" mass="13245">MPRRILVVDDQPDLRKLIRMTLELGDFEVHEAVDGASALELAASLRPALVLLDVVMPGGLDGYQVCDRLKQDPALAGTLVVMLTARGQAGDIGAGRTAGADGYLVKPFSPFELIERVESMLDAA</sequence>
<proteinExistence type="predicted"/>
<dbReference type="SMART" id="SM00448">
    <property type="entry name" value="REC"/>
    <property type="match status" value="1"/>
</dbReference>
<evidence type="ECO:0000313" key="5">
    <source>
        <dbReference type="Proteomes" id="UP000518288"/>
    </source>
</evidence>
<dbReference type="PANTHER" id="PTHR44591:SF3">
    <property type="entry name" value="RESPONSE REGULATORY DOMAIN-CONTAINING PROTEIN"/>
    <property type="match status" value="1"/>
</dbReference>
<reference evidence="4 5" key="1">
    <citation type="submission" date="2020-07" db="EMBL/GenBank/DDBJ databases">
        <title>Genomic Encyclopedia of Archaeal and Bacterial Type Strains, Phase II (KMG-II): from individual species to whole genera.</title>
        <authorList>
            <person name="Goeker M."/>
        </authorList>
    </citation>
    <scope>NUCLEOTIDE SEQUENCE [LARGE SCALE GENOMIC DNA]</scope>
    <source>
        <strain evidence="4 5">DSM 21226</strain>
    </source>
</reference>
<dbReference type="PROSITE" id="PS50110">
    <property type="entry name" value="RESPONSE_REGULATORY"/>
    <property type="match status" value="1"/>
</dbReference>
<dbReference type="Proteomes" id="UP000518288">
    <property type="component" value="Unassembled WGS sequence"/>
</dbReference>
<keyword evidence="5" id="KW-1185">Reference proteome</keyword>
<dbReference type="InterPro" id="IPR011006">
    <property type="entry name" value="CheY-like_superfamily"/>
</dbReference>
<keyword evidence="1 2" id="KW-0597">Phosphoprotein</keyword>
<accession>A0A7Y9U610</accession>
<comment type="caution">
    <text evidence="4">The sequence shown here is derived from an EMBL/GenBank/DDBJ whole genome shotgun (WGS) entry which is preliminary data.</text>
</comment>
<evidence type="ECO:0000256" key="1">
    <source>
        <dbReference type="ARBA" id="ARBA00022553"/>
    </source>
</evidence>
<name>A0A7Y9U610_9BURK</name>
<feature type="domain" description="Response regulatory" evidence="3">
    <location>
        <begin position="4"/>
        <end position="121"/>
    </location>
</feature>
<dbReference type="AlphaFoldDB" id="A0A7Y9U610"/>
<protein>
    <submittedName>
        <fullName evidence="4">CheY-like chemotaxis protein</fullName>
    </submittedName>
</protein>
<dbReference type="GO" id="GO:0000160">
    <property type="term" value="P:phosphorelay signal transduction system"/>
    <property type="evidence" value="ECO:0007669"/>
    <property type="project" value="InterPro"/>
</dbReference>
<evidence type="ECO:0000256" key="2">
    <source>
        <dbReference type="PROSITE-ProRule" id="PRU00169"/>
    </source>
</evidence>
<gene>
    <name evidence="4" type="ORF">BDD16_002524</name>
</gene>
<dbReference type="SUPFAM" id="SSF52172">
    <property type="entry name" value="CheY-like"/>
    <property type="match status" value="1"/>
</dbReference>
<dbReference type="InterPro" id="IPR050595">
    <property type="entry name" value="Bact_response_regulator"/>
</dbReference>
<dbReference type="Gene3D" id="3.40.50.2300">
    <property type="match status" value="1"/>
</dbReference>
<dbReference type="Pfam" id="PF00072">
    <property type="entry name" value="Response_reg"/>
    <property type="match status" value="1"/>
</dbReference>